<gene>
    <name evidence="2" type="ORF">CSR02_10945</name>
</gene>
<comment type="caution">
    <text evidence="2">The sequence shown here is derived from an EMBL/GenBank/DDBJ whole genome shotgun (WGS) entry which is preliminary data.</text>
</comment>
<reference evidence="2 3" key="1">
    <citation type="submission" date="2017-10" db="EMBL/GenBank/DDBJ databases">
        <title>Genomic analysis of the genus Acetobacter.</title>
        <authorList>
            <person name="Kim K.H."/>
            <person name="Chun B.H."/>
            <person name="Son A.R."/>
            <person name="Jeon C.O."/>
        </authorList>
    </citation>
    <scope>NUCLEOTIDE SEQUENCE [LARGE SCALE GENOMIC DNA]</scope>
    <source>
        <strain evidence="2 3">LHT 2458</strain>
    </source>
</reference>
<feature type="domain" description="DUF218" evidence="1">
    <location>
        <begin position="40"/>
        <end position="160"/>
    </location>
</feature>
<dbReference type="Proteomes" id="UP000228751">
    <property type="component" value="Unassembled WGS sequence"/>
</dbReference>
<dbReference type="Pfam" id="PF02698">
    <property type="entry name" value="DUF218"/>
    <property type="match status" value="1"/>
</dbReference>
<dbReference type="OrthoDB" id="9812311at2"/>
<proteinExistence type="predicted"/>
<evidence type="ECO:0000313" key="2">
    <source>
        <dbReference type="EMBL" id="PHY93697.1"/>
    </source>
</evidence>
<sequence>MFFIRLSLRLAFLACLAFAGGFGWFVNDALRPPGYLPHTDGIVALTGGVGRVDTSLNLLARNQGDKLLISGVDTQTTLNELLPATAPSTLAERITLGYQARTTIGNATETAVWVADNHITSLIVVTASYHMRRALLELSRTLPGVMLYPYPVLPPAMEHPMRRSSLRLLALEYVKWLGALGGITSPSLSHALHS</sequence>
<dbReference type="AlphaFoldDB" id="A0A2G4RB07"/>
<evidence type="ECO:0000313" key="3">
    <source>
        <dbReference type="Proteomes" id="UP000228751"/>
    </source>
</evidence>
<protein>
    <recommendedName>
        <fullName evidence="1">DUF218 domain-containing protein</fullName>
    </recommendedName>
</protein>
<keyword evidence="3" id="KW-1185">Reference proteome</keyword>
<name>A0A2G4RB07_9PROT</name>
<dbReference type="EMBL" id="PEBQ01000144">
    <property type="protein sequence ID" value="PHY93697.1"/>
    <property type="molecule type" value="Genomic_DNA"/>
</dbReference>
<evidence type="ECO:0000259" key="1">
    <source>
        <dbReference type="Pfam" id="PF02698"/>
    </source>
</evidence>
<dbReference type="RefSeq" id="WP_099541774.1">
    <property type="nucleotide sequence ID" value="NZ_PEBQ01000144.1"/>
</dbReference>
<accession>A0A2G4RB07</accession>
<organism evidence="2 3">
    <name type="scientific">Acetobacter pomorum</name>
    <dbReference type="NCBI Taxonomy" id="65959"/>
    <lineage>
        <taxon>Bacteria</taxon>
        <taxon>Pseudomonadati</taxon>
        <taxon>Pseudomonadota</taxon>
        <taxon>Alphaproteobacteria</taxon>
        <taxon>Acetobacterales</taxon>
        <taxon>Acetobacteraceae</taxon>
        <taxon>Acetobacter</taxon>
    </lineage>
</organism>
<dbReference type="InterPro" id="IPR003848">
    <property type="entry name" value="DUF218"/>
</dbReference>
<dbReference type="CDD" id="cd06259">
    <property type="entry name" value="YdcF-like"/>
    <property type="match status" value="1"/>
</dbReference>